<accession>A0A8J3MXW9</accession>
<dbReference type="SMART" id="SM00028">
    <property type="entry name" value="TPR"/>
    <property type="match status" value="2"/>
</dbReference>
<dbReference type="SUPFAM" id="SSF48452">
    <property type="entry name" value="TPR-like"/>
    <property type="match status" value="1"/>
</dbReference>
<feature type="repeat" description="TPR" evidence="3">
    <location>
        <begin position="59"/>
        <end position="92"/>
    </location>
</feature>
<dbReference type="PANTHER" id="PTHR44858">
    <property type="entry name" value="TETRATRICOPEPTIDE REPEAT PROTEIN 6"/>
    <property type="match status" value="1"/>
</dbReference>
<dbReference type="Pfam" id="PF00515">
    <property type="entry name" value="TPR_1"/>
    <property type="match status" value="1"/>
</dbReference>
<keyword evidence="5" id="KW-1185">Reference proteome</keyword>
<dbReference type="Proteomes" id="UP000612362">
    <property type="component" value="Unassembled WGS sequence"/>
</dbReference>
<feature type="repeat" description="TPR" evidence="3">
    <location>
        <begin position="25"/>
        <end position="58"/>
    </location>
</feature>
<comment type="caution">
    <text evidence="4">The sequence shown here is derived from an EMBL/GenBank/DDBJ whole genome shotgun (WGS) entry which is preliminary data.</text>
</comment>
<reference evidence="4" key="1">
    <citation type="submission" date="2020-10" db="EMBL/GenBank/DDBJ databases">
        <title>Taxonomic study of unclassified bacteria belonging to the class Ktedonobacteria.</title>
        <authorList>
            <person name="Yabe S."/>
            <person name="Wang C.M."/>
            <person name="Zheng Y."/>
            <person name="Sakai Y."/>
            <person name="Cavaletti L."/>
            <person name="Monciardini P."/>
            <person name="Donadio S."/>
        </authorList>
    </citation>
    <scope>NUCLEOTIDE SEQUENCE</scope>
    <source>
        <strain evidence="4">SOSP1-1</strain>
    </source>
</reference>
<gene>
    <name evidence="4" type="ORF">KSX_72030</name>
</gene>
<organism evidence="4 5">
    <name type="scientific">Ktedonospora formicarum</name>
    <dbReference type="NCBI Taxonomy" id="2778364"/>
    <lineage>
        <taxon>Bacteria</taxon>
        <taxon>Bacillati</taxon>
        <taxon>Chloroflexota</taxon>
        <taxon>Ktedonobacteria</taxon>
        <taxon>Ktedonobacterales</taxon>
        <taxon>Ktedonobacteraceae</taxon>
        <taxon>Ktedonospora</taxon>
    </lineage>
</organism>
<dbReference type="RefSeq" id="WP_220198156.1">
    <property type="nucleotide sequence ID" value="NZ_BNJF01000004.1"/>
</dbReference>
<dbReference type="PANTHER" id="PTHR44858:SF1">
    <property type="entry name" value="UDP-N-ACETYLGLUCOSAMINE--PEPTIDE N-ACETYLGLUCOSAMINYLTRANSFERASE SPINDLY-RELATED"/>
    <property type="match status" value="1"/>
</dbReference>
<keyword evidence="1" id="KW-0677">Repeat</keyword>
<evidence type="ECO:0000313" key="5">
    <source>
        <dbReference type="Proteomes" id="UP000612362"/>
    </source>
</evidence>
<sequence>MKAVQWYEKASNQLPEEEEVKEALAEAWYQQGTDRLLAKHYEESISALSRTIELSPTHVNAYINRGVTYYDQKEYAKAIVDYTRALRAKYPFSAWIRVSVAKRYLNRTLHHKMRSSGKGCFALIITVVDPNWQWKL</sequence>
<name>A0A8J3MXW9_9CHLR</name>
<dbReference type="AlphaFoldDB" id="A0A8J3MXW9"/>
<keyword evidence="2 3" id="KW-0802">TPR repeat</keyword>
<dbReference type="Gene3D" id="1.25.40.10">
    <property type="entry name" value="Tetratricopeptide repeat domain"/>
    <property type="match status" value="1"/>
</dbReference>
<evidence type="ECO:0000256" key="3">
    <source>
        <dbReference type="PROSITE-ProRule" id="PRU00339"/>
    </source>
</evidence>
<protein>
    <recommendedName>
        <fullName evidence="6">Tetratricopeptide repeat protein</fullName>
    </recommendedName>
</protein>
<proteinExistence type="predicted"/>
<evidence type="ECO:0000313" key="4">
    <source>
        <dbReference type="EMBL" id="GHO49040.1"/>
    </source>
</evidence>
<dbReference type="InterPro" id="IPR011990">
    <property type="entry name" value="TPR-like_helical_dom_sf"/>
</dbReference>
<dbReference type="InterPro" id="IPR050498">
    <property type="entry name" value="Ycf3"/>
</dbReference>
<evidence type="ECO:0000256" key="2">
    <source>
        <dbReference type="ARBA" id="ARBA00022803"/>
    </source>
</evidence>
<evidence type="ECO:0008006" key="6">
    <source>
        <dbReference type="Google" id="ProtNLM"/>
    </source>
</evidence>
<dbReference type="PROSITE" id="PS50005">
    <property type="entry name" value="TPR"/>
    <property type="match status" value="2"/>
</dbReference>
<dbReference type="EMBL" id="BNJF01000004">
    <property type="protein sequence ID" value="GHO49040.1"/>
    <property type="molecule type" value="Genomic_DNA"/>
</dbReference>
<evidence type="ECO:0000256" key="1">
    <source>
        <dbReference type="ARBA" id="ARBA00022737"/>
    </source>
</evidence>
<dbReference type="InterPro" id="IPR019734">
    <property type="entry name" value="TPR_rpt"/>
</dbReference>